<dbReference type="InterPro" id="IPR038063">
    <property type="entry name" value="Transpep_catalytic_dom"/>
</dbReference>
<feature type="domain" description="L,D-TPase catalytic" evidence="9">
    <location>
        <begin position="317"/>
        <end position="500"/>
    </location>
</feature>
<evidence type="ECO:0000259" key="9">
    <source>
        <dbReference type="PROSITE" id="PS52029"/>
    </source>
</evidence>
<dbReference type="Pfam" id="PF01471">
    <property type="entry name" value="PG_binding_1"/>
    <property type="match status" value="1"/>
</dbReference>
<keyword evidence="8" id="KW-0732">Signal</keyword>
<dbReference type="PROSITE" id="PS52029">
    <property type="entry name" value="LD_TPASE"/>
    <property type="match status" value="1"/>
</dbReference>
<evidence type="ECO:0000313" key="10">
    <source>
        <dbReference type="EMBL" id="MDR6288348.1"/>
    </source>
</evidence>
<name>A0ABU1JIA9_9PROT</name>
<dbReference type="Gene3D" id="1.10.101.10">
    <property type="entry name" value="PGBD-like superfamily/PGBD"/>
    <property type="match status" value="1"/>
</dbReference>
<dbReference type="Gene3D" id="2.40.440.10">
    <property type="entry name" value="L,D-transpeptidase catalytic domain-like"/>
    <property type="match status" value="1"/>
</dbReference>
<evidence type="ECO:0000256" key="8">
    <source>
        <dbReference type="SAM" id="SignalP"/>
    </source>
</evidence>
<reference evidence="10 11" key="1">
    <citation type="submission" date="2023-07" db="EMBL/GenBank/DDBJ databases">
        <title>Sorghum-associated microbial communities from plants grown in Nebraska, USA.</title>
        <authorList>
            <person name="Schachtman D."/>
        </authorList>
    </citation>
    <scope>NUCLEOTIDE SEQUENCE [LARGE SCALE GENOMIC DNA]</scope>
    <source>
        <strain evidence="10 11">584</strain>
    </source>
</reference>
<evidence type="ECO:0000256" key="2">
    <source>
        <dbReference type="ARBA" id="ARBA00005992"/>
    </source>
</evidence>
<keyword evidence="11" id="KW-1185">Reference proteome</keyword>
<dbReference type="Pfam" id="PF20142">
    <property type="entry name" value="Scaffold"/>
    <property type="match status" value="1"/>
</dbReference>
<dbReference type="SUPFAM" id="SSF47090">
    <property type="entry name" value="PGBD-like"/>
    <property type="match status" value="1"/>
</dbReference>
<dbReference type="InterPro" id="IPR002477">
    <property type="entry name" value="Peptidoglycan-bd-like"/>
</dbReference>
<dbReference type="PANTHER" id="PTHR41533">
    <property type="entry name" value="L,D-TRANSPEPTIDASE HI_1667-RELATED"/>
    <property type="match status" value="1"/>
</dbReference>
<keyword evidence="5 7" id="KW-0573">Peptidoglycan synthesis</keyword>
<keyword evidence="6 7" id="KW-0961">Cell wall biogenesis/degradation</keyword>
<keyword evidence="3" id="KW-0808">Transferase</keyword>
<evidence type="ECO:0000313" key="11">
    <source>
        <dbReference type="Proteomes" id="UP001262410"/>
    </source>
</evidence>
<dbReference type="Pfam" id="PF03734">
    <property type="entry name" value="YkuD"/>
    <property type="match status" value="1"/>
</dbReference>
<accession>A0ABU1JIA9</accession>
<evidence type="ECO:0000256" key="7">
    <source>
        <dbReference type="PROSITE-ProRule" id="PRU01373"/>
    </source>
</evidence>
<protein>
    <submittedName>
        <fullName evidence="10">Murein L,D-transpeptidase YcbB/YkuD</fullName>
    </submittedName>
</protein>
<feature type="chain" id="PRO_5047062071" evidence="8">
    <location>
        <begin position="26"/>
        <end position="563"/>
    </location>
</feature>
<evidence type="ECO:0000256" key="5">
    <source>
        <dbReference type="ARBA" id="ARBA00022984"/>
    </source>
</evidence>
<evidence type="ECO:0000256" key="1">
    <source>
        <dbReference type="ARBA" id="ARBA00004752"/>
    </source>
</evidence>
<gene>
    <name evidence="10" type="ORF">E9232_000855</name>
</gene>
<dbReference type="EMBL" id="JAVDPW010000002">
    <property type="protein sequence ID" value="MDR6288348.1"/>
    <property type="molecule type" value="Genomic_DNA"/>
</dbReference>
<dbReference type="InterPro" id="IPR052905">
    <property type="entry name" value="LD-transpeptidase_YkuD-like"/>
</dbReference>
<dbReference type="SUPFAM" id="SSF141523">
    <property type="entry name" value="L,D-transpeptidase catalytic domain-like"/>
    <property type="match status" value="1"/>
</dbReference>
<dbReference type="PANTHER" id="PTHR41533:SF2">
    <property type="entry name" value="BLR7131 PROTEIN"/>
    <property type="match status" value="1"/>
</dbReference>
<proteinExistence type="inferred from homology"/>
<organism evidence="10 11">
    <name type="scientific">Inquilinus ginsengisoli</name>
    <dbReference type="NCBI Taxonomy" id="363840"/>
    <lineage>
        <taxon>Bacteria</taxon>
        <taxon>Pseudomonadati</taxon>
        <taxon>Pseudomonadota</taxon>
        <taxon>Alphaproteobacteria</taxon>
        <taxon>Rhodospirillales</taxon>
        <taxon>Rhodospirillaceae</taxon>
        <taxon>Inquilinus</taxon>
    </lineage>
</organism>
<dbReference type="InterPro" id="IPR036366">
    <property type="entry name" value="PGBDSf"/>
</dbReference>
<comment type="pathway">
    <text evidence="1 7">Cell wall biogenesis; peptidoglycan biosynthesis.</text>
</comment>
<evidence type="ECO:0000256" key="4">
    <source>
        <dbReference type="ARBA" id="ARBA00022960"/>
    </source>
</evidence>
<evidence type="ECO:0000256" key="6">
    <source>
        <dbReference type="ARBA" id="ARBA00023316"/>
    </source>
</evidence>
<dbReference type="RefSeq" id="WP_309792337.1">
    <property type="nucleotide sequence ID" value="NZ_JAVDPW010000002.1"/>
</dbReference>
<keyword evidence="4 7" id="KW-0133">Cell shape</keyword>
<comment type="similarity">
    <text evidence="2">Belongs to the YkuD family.</text>
</comment>
<feature type="signal peptide" evidence="8">
    <location>
        <begin position="1"/>
        <end position="25"/>
    </location>
</feature>
<feature type="active site" description="Nucleophile" evidence="7">
    <location>
        <position position="471"/>
    </location>
</feature>
<dbReference type="CDD" id="cd16913">
    <property type="entry name" value="YkuD_like"/>
    <property type="match status" value="1"/>
</dbReference>
<dbReference type="InterPro" id="IPR045380">
    <property type="entry name" value="LD_TPept_scaffold_dom"/>
</dbReference>
<comment type="caution">
    <text evidence="10">The sequence shown here is derived from an EMBL/GenBank/DDBJ whole genome shotgun (WGS) entry which is preliminary data.</text>
</comment>
<feature type="active site" description="Proton donor/acceptor" evidence="7">
    <location>
        <position position="452"/>
    </location>
</feature>
<evidence type="ECO:0000256" key="3">
    <source>
        <dbReference type="ARBA" id="ARBA00022679"/>
    </source>
</evidence>
<dbReference type="InterPro" id="IPR036365">
    <property type="entry name" value="PGBD-like_sf"/>
</dbReference>
<dbReference type="Proteomes" id="UP001262410">
    <property type="component" value="Unassembled WGS sequence"/>
</dbReference>
<dbReference type="InterPro" id="IPR005490">
    <property type="entry name" value="LD_TPept_cat_dom"/>
</dbReference>
<sequence>MCRLAVPLLSLLLCSAGLPATMAQAALVQAAPPTQAAAGLSDPRLAIEAAIGTANTVAVGGVILKAGDVRDLYAARGWFPLWIDTDGRLDRRVDPIVARLAKAGDEGLRPSDYYVEALQGLIRSGDAEDVVAAEILLSAAVMRYGADVHSGRLVPRDVDKNFDITPKPVDRAGLATAASMLPDADAFLVELAPKHALYQQLKGALRGYEALADAGWPTIPAGESLRPGQSSDRVPVLRARLTATGEFAGDPTDQSPVYDPVLVTAVEQFQTKHGLKPDGILGRGTIATLNKQGADRMNQIIASMERLRWLPDDLGDDYLMVNLAAYTMDIVTDGKLVRTMDVVVGKPDLPTPMFNSALTYLEFNPTWTVPPSIASKEYLPKLRNDPTYLSSRNYKLFSSWSGGREMSDGSVDWQGVGAGGMRNLRIRQEPGPGNALGKVKFMMANNWSVYLHDTPSKSFFQKADRALSHGCVRLQDPIWLADYLLDGSPDWSPERRARVMGSWNPTTRINLPTPMPLYIVYQTAWVDQTGEMAFRGDVYGIDAKVIEALKARETQREQLASSR</sequence>